<dbReference type="SUPFAM" id="SSF48008">
    <property type="entry name" value="GntR ligand-binding domain-like"/>
    <property type="match status" value="1"/>
</dbReference>
<feature type="compositionally biased region" description="Basic and acidic residues" evidence="4">
    <location>
        <begin position="16"/>
        <end position="25"/>
    </location>
</feature>
<dbReference type="Pfam" id="PF07729">
    <property type="entry name" value="FCD"/>
    <property type="match status" value="1"/>
</dbReference>
<evidence type="ECO:0000313" key="6">
    <source>
        <dbReference type="EMBL" id="MFB9949213.1"/>
    </source>
</evidence>
<reference evidence="6 7" key="1">
    <citation type="submission" date="2024-09" db="EMBL/GenBank/DDBJ databases">
        <authorList>
            <person name="Sun Q."/>
            <person name="Mori K."/>
        </authorList>
    </citation>
    <scope>NUCLEOTIDE SEQUENCE [LARGE SCALE GENOMIC DNA]</scope>
    <source>
        <strain evidence="6 7">TBRC 4938</strain>
    </source>
</reference>
<comment type="caution">
    <text evidence="6">The sequence shown here is derived from an EMBL/GenBank/DDBJ whole genome shotgun (WGS) entry which is preliminary data.</text>
</comment>
<dbReference type="SMART" id="SM00345">
    <property type="entry name" value="HTH_GNTR"/>
    <property type="match status" value="1"/>
</dbReference>
<evidence type="ECO:0000256" key="4">
    <source>
        <dbReference type="SAM" id="MobiDB-lite"/>
    </source>
</evidence>
<dbReference type="Gene3D" id="1.20.120.530">
    <property type="entry name" value="GntR ligand-binding domain-like"/>
    <property type="match status" value="1"/>
</dbReference>
<keyword evidence="2" id="KW-0238">DNA-binding</keyword>
<dbReference type="InterPro" id="IPR036388">
    <property type="entry name" value="WH-like_DNA-bd_sf"/>
</dbReference>
<feature type="region of interest" description="Disordered" evidence="4">
    <location>
        <begin position="1"/>
        <end position="25"/>
    </location>
</feature>
<dbReference type="PROSITE" id="PS50949">
    <property type="entry name" value="HTH_GNTR"/>
    <property type="match status" value="1"/>
</dbReference>
<dbReference type="CDD" id="cd07377">
    <property type="entry name" value="WHTH_GntR"/>
    <property type="match status" value="1"/>
</dbReference>
<dbReference type="Pfam" id="PF00392">
    <property type="entry name" value="GntR"/>
    <property type="match status" value="1"/>
</dbReference>
<dbReference type="InterPro" id="IPR011711">
    <property type="entry name" value="GntR_C"/>
</dbReference>
<dbReference type="RefSeq" id="WP_377259929.1">
    <property type="nucleotide sequence ID" value="NZ_JBHMAA010000011.1"/>
</dbReference>
<evidence type="ECO:0000256" key="1">
    <source>
        <dbReference type="ARBA" id="ARBA00023015"/>
    </source>
</evidence>
<keyword evidence="7" id="KW-1185">Reference proteome</keyword>
<organism evidence="6 7">
    <name type="scientific">Rhizobium puerariae</name>
    <dbReference type="NCBI Taxonomy" id="1585791"/>
    <lineage>
        <taxon>Bacteria</taxon>
        <taxon>Pseudomonadati</taxon>
        <taxon>Pseudomonadota</taxon>
        <taxon>Alphaproteobacteria</taxon>
        <taxon>Hyphomicrobiales</taxon>
        <taxon>Rhizobiaceae</taxon>
        <taxon>Rhizobium/Agrobacterium group</taxon>
        <taxon>Rhizobium</taxon>
    </lineage>
</organism>
<keyword evidence="3" id="KW-0804">Transcription</keyword>
<dbReference type="Gene3D" id="1.10.10.10">
    <property type="entry name" value="Winged helix-like DNA-binding domain superfamily/Winged helix DNA-binding domain"/>
    <property type="match status" value="1"/>
</dbReference>
<dbReference type="Proteomes" id="UP001589692">
    <property type="component" value="Unassembled WGS sequence"/>
</dbReference>
<dbReference type="SMART" id="SM00895">
    <property type="entry name" value="FCD"/>
    <property type="match status" value="1"/>
</dbReference>
<name>A0ABV6AHM9_9HYPH</name>
<dbReference type="InterPro" id="IPR036390">
    <property type="entry name" value="WH_DNA-bd_sf"/>
</dbReference>
<evidence type="ECO:0000256" key="3">
    <source>
        <dbReference type="ARBA" id="ARBA00023163"/>
    </source>
</evidence>
<dbReference type="EMBL" id="JBHMAA010000011">
    <property type="protein sequence ID" value="MFB9949213.1"/>
    <property type="molecule type" value="Genomic_DNA"/>
</dbReference>
<keyword evidence="1" id="KW-0805">Transcription regulation</keyword>
<feature type="domain" description="HTH gntR-type" evidence="5">
    <location>
        <begin position="30"/>
        <end position="97"/>
    </location>
</feature>
<dbReference type="InterPro" id="IPR000524">
    <property type="entry name" value="Tscrpt_reg_HTH_GntR"/>
</dbReference>
<protein>
    <submittedName>
        <fullName evidence="6">GntR family transcriptional regulator</fullName>
    </submittedName>
</protein>
<accession>A0ABV6AHM9</accession>
<proteinExistence type="predicted"/>
<gene>
    <name evidence="6" type="ORF">ACFFP0_10160</name>
</gene>
<sequence>MAGRGKAQGKTSTTHRKAEAGSRMRVVSKEPIHEQILPHIRRDIVLNRWAPDERLPEMELCEEFGVSRTPLRDVLKILEVEGLVTLVPHIGAIVTPLDPPDLAEKLEVMSGLEQMSARKVAEWQPPPAIREIERLHKAMAGAAKNGQTSKYYSLNDEFHRAIVLGCDNNTLAKMHETIMWHVSRARNYANEREPLTKSAAEHHDAIVERILAGDPDGAARAMREHLNEVTHTVLARISKEPDSRFGSAMTGSAA</sequence>
<dbReference type="InterPro" id="IPR008920">
    <property type="entry name" value="TF_FadR/GntR_C"/>
</dbReference>
<evidence type="ECO:0000256" key="2">
    <source>
        <dbReference type="ARBA" id="ARBA00023125"/>
    </source>
</evidence>
<evidence type="ECO:0000259" key="5">
    <source>
        <dbReference type="PROSITE" id="PS50949"/>
    </source>
</evidence>
<evidence type="ECO:0000313" key="7">
    <source>
        <dbReference type="Proteomes" id="UP001589692"/>
    </source>
</evidence>
<dbReference type="PANTHER" id="PTHR43537:SF50">
    <property type="entry name" value="TRANSCRIPTIONAL REGULATORY PROTEIN"/>
    <property type="match status" value="1"/>
</dbReference>
<dbReference type="PANTHER" id="PTHR43537">
    <property type="entry name" value="TRANSCRIPTIONAL REGULATOR, GNTR FAMILY"/>
    <property type="match status" value="1"/>
</dbReference>
<dbReference type="PRINTS" id="PR00035">
    <property type="entry name" value="HTHGNTR"/>
</dbReference>
<dbReference type="SUPFAM" id="SSF46785">
    <property type="entry name" value="Winged helix' DNA-binding domain"/>
    <property type="match status" value="1"/>
</dbReference>